<keyword evidence="2" id="KW-0812">Transmembrane</keyword>
<dbReference type="RefSeq" id="WP_103425094.1">
    <property type="nucleotide sequence ID" value="NZ_CP026309.1"/>
</dbReference>
<accession>A0A2I8VHJ6</accession>
<keyword evidence="4" id="KW-1185">Reference proteome</keyword>
<dbReference type="GeneID" id="35591790"/>
<proteinExistence type="predicted"/>
<reference evidence="3 4" key="1">
    <citation type="submission" date="2018-01" db="EMBL/GenBank/DDBJ databases">
        <title>Complete genome sequence of Salinigranum rubrum GX10T, an extremely halophilic archaeon isolated from a marine solar saltern.</title>
        <authorList>
            <person name="Han S."/>
        </authorList>
    </citation>
    <scope>NUCLEOTIDE SEQUENCE [LARGE SCALE GENOMIC DNA]</scope>
    <source>
        <strain evidence="3 4">GX10</strain>
    </source>
</reference>
<organism evidence="3 4">
    <name type="scientific">Salinigranum rubrum</name>
    <dbReference type="NCBI Taxonomy" id="755307"/>
    <lineage>
        <taxon>Archaea</taxon>
        <taxon>Methanobacteriati</taxon>
        <taxon>Methanobacteriota</taxon>
        <taxon>Stenosarchaea group</taxon>
        <taxon>Halobacteria</taxon>
        <taxon>Halobacteriales</taxon>
        <taxon>Haloferacaceae</taxon>
        <taxon>Salinigranum</taxon>
    </lineage>
</organism>
<evidence type="ECO:0000313" key="3">
    <source>
        <dbReference type="EMBL" id="AUV81406.1"/>
    </source>
</evidence>
<dbReference type="InterPro" id="IPR005133">
    <property type="entry name" value="PhaG_MnhG_YufB"/>
</dbReference>
<gene>
    <name evidence="3" type="ORF">C2R22_06830</name>
</gene>
<name>A0A2I8VHJ6_9EURY</name>
<dbReference type="PANTHER" id="PTHR34703">
    <property type="entry name" value="ANTIPORTER SUBUNIT MNHG2-RELATED"/>
    <property type="match status" value="1"/>
</dbReference>
<dbReference type="PANTHER" id="PTHR34703:SF1">
    <property type="entry name" value="ANTIPORTER SUBUNIT MNHG2-RELATED"/>
    <property type="match status" value="1"/>
</dbReference>
<protein>
    <submittedName>
        <fullName evidence="3">Cation:proton antiporter</fullName>
    </submittedName>
</protein>
<feature type="transmembrane region" description="Helical" evidence="2">
    <location>
        <begin position="17"/>
        <end position="38"/>
    </location>
</feature>
<dbReference type="OrthoDB" id="19138at2157"/>
<feature type="region of interest" description="Disordered" evidence="1">
    <location>
        <begin position="114"/>
        <end position="140"/>
    </location>
</feature>
<feature type="compositionally biased region" description="Polar residues" evidence="1">
    <location>
        <begin position="129"/>
        <end position="140"/>
    </location>
</feature>
<evidence type="ECO:0000256" key="1">
    <source>
        <dbReference type="SAM" id="MobiDB-lite"/>
    </source>
</evidence>
<keyword evidence="2" id="KW-1133">Transmembrane helix</keyword>
<dbReference type="NCBIfam" id="TIGR01300">
    <property type="entry name" value="CPA3_mnhG_phaG"/>
    <property type="match status" value="1"/>
</dbReference>
<sequence>MTAEAASAVSIGPVRGALIVLLVAVGVAFLVVGTVGLLRLPDVYNRMHATSKATTLGAASIALAAFVFYGPGGDGLIGLVTVVFLFVTAPTGAHMISQAAHRMGVGFYGGVEWPGEGGGERAEEVGQDGSETGSASPGDD</sequence>
<dbReference type="AlphaFoldDB" id="A0A2I8VHJ6"/>
<evidence type="ECO:0000256" key="2">
    <source>
        <dbReference type="SAM" id="Phobius"/>
    </source>
</evidence>
<feature type="transmembrane region" description="Helical" evidence="2">
    <location>
        <begin position="75"/>
        <end position="93"/>
    </location>
</feature>
<dbReference type="KEGG" id="srub:C2R22_06830"/>
<feature type="transmembrane region" description="Helical" evidence="2">
    <location>
        <begin position="50"/>
        <end position="69"/>
    </location>
</feature>
<dbReference type="GO" id="GO:0015385">
    <property type="term" value="F:sodium:proton antiporter activity"/>
    <property type="evidence" value="ECO:0007669"/>
    <property type="project" value="TreeGrafter"/>
</dbReference>
<keyword evidence="2" id="KW-0472">Membrane</keyword>
<dbReference type="EMBL" id="CP026309">
    <property type="protein sequence ID" value="AUV81406.1"/>
    <property type="molecule type" value="Genomic_DNA"/>
</dbReference>
<dbReference type="Proteomes" id="UP000236584">
    <property type="component" value="Chromosome"/>
</dbReference>
<evidence type="ECO:0000313" key="4">
    <source>
        <dbReference type="Proteomes" id="UP000236584"/>
    </source>
</evidence>
<dbReference type="Pfam" id="PF03334">
    <property type="entry name" value="PhaG_MnhG_YufB"/>
    <property type="match status" value="1"/>
</dbReference>